<dbReference type="AlphaFoldDB" id="A0AAV1U9B9"/>
<name>A0AAV1U9B9_9STRA</name>
<gene>
    <name evidence="1" type="ORF">PM001_LOCUS15337</name>
</gene>
<reference evidence="1" key="1">
    <citation type="submission" date="2024-01" db="EMBL/GenBank/DDBJ databases">
        <authorList>
            <person name="Webb A."/>
        </authorList>
    </citation>
    <scope>NUCLEOTIDE SEQUENCE</scope>
    <source>
        <strain evidence="1">Pm1</strain>
    </source>
</reference>
<comment type="caution">
    <text evidence="1">The sequence shown here is derived from an EMBL/GenBank/DDBJ whole genome shotgun (WGS) entry which is preliminary data.</text>
</comment>
<evidence type="ECO:0000313" key="2">
    <source>
        <dbReference type="Proteomes" id="UP001162060"/>
    </source>
</evidence>
<accession>A0AAV1U9B9</accession>
<organism evidence="1 2">
    <name type="scientific">Peronospora matthiolae</name>
    <dbReference type="NCBI Taxonomy" id="2874970"/>
    <lineage>
        <taxon>Eukaryota</taxon>
        <taxon>Sar</taxon>
        <taxon>Stramenopiles</taxon>
        <taxon>Oomycota</taxon>
        <taxon>Peronosporomycetes</taxon>
        <taxon>Peronosporales</taxon>
        <taxon>Peronosporaceae</taxon>
        <taxon>Peronospora</taxon>
    </lineage>
</organism>
<evidence type="ECO:0008006" key="3">
    <source>
        <dbReference type="Google" id="ProtNLM"/>
    </source>
</evidence>
<dbReference type="EMBL" id="CAKLBY020000165">
    <property type="protein sequence ID" value="CAK7930187.1"/>
    <property type="molecule type" value="Genomic_DNA"/>
</dbReference>
<evidence type="ECO:0000313" key="1">
    <source>
        <dbReference type="EMBL" id="CAK7930187.1"/>
    </source>
</evidence>
<protein>
    <recommendedName>
        <fullName evidence="3">Chromo domain-containing protein</fullName>
    </recommendedName>
</protein>
<proteinExistence type="predicted"/>
<dbReference type="Proteomes" id="UP001162060">
    <property type="component" value="Unassembled WGS sequence"/>
</dbReference>
<sequence length="189" mass="21608">MRTHPTYYVRSLRTYYQYEQFREAKSTSTIKGQDHLRVVPFQANLFDKAKRPTHAAERCPDELQSARHEGIKWNFCSQAAQAQTWHNRSNDRTLRICNCPLQCHEAHNGGPDHEPSLRVSDPSRGSIFGHRAYPTLEPDQVFLPPPHSLVDSGGGQRFLVKGILNHRDVKGVQTSYLVCWRGFPPAWGS</sequence>